<comment type="caution">
    <text evidence="1">The sequence shown here is derived from an EMBL/GenBank/DDBJ whole genome shotgun (WGS) entry which is preliminary data.</text>
</comment>
<organism evidence="1 2">
    <name type="scientific">Gryllus longicercus</name>
    <dbReference type="NCBI Taxonomy" id="2509291"/>
    <lineage>
        <taxon>Eukaryota</taxon>
        <taxon>Metazoa</taxon>
        <taxon>Ecdysozoa</taxon>
        <taxon>Arthropoda</taxon>
        <taxon>Hexapoda</taxon>
        <taxon>Insecta</taxon>
        <taxon>Pterygota</taxon>
        <taxon>Neoptera</taxon>
        <taxon>Polyneoptera</taxon>
        <taxon>Orthoptera</taxon>
        <taxon>Ensifera</taxon>
        <taxon>Gryllidea</taxon>
        <taxon>Grylloidea</taxon>
        <taxon>Gryllidae</taxon>
        <taxon>Gryllinae</taxon>
        <taxon>Gryllus</taxon>
    </lineage>
</organism>
<dbReference type="EMBL" id="JAZDUA010000658">
    <property type="protein sequence ID" value="KAK7790154.1"/>
    <property type="molecule type" value="Genomic_DNA"/>
</dbReference>
<evidence type="ECO:0000313" key="2">
    <source>
        <dbReference type="Proteomes" id="UP001378592"/>
    </source>
</evidence>
<gene>
    <name evidence="1" type="ORF">R5R35_002625</name>
</gene>
<sequence length="215" mass="24989">MQAESVWKEVTSDISGDIADSWWAKIVKQYSDDERVTHDMDYLKETFERFESVKKELECPNAVALALIFLYYDYDPKAMDCTDKNVEHFKEFASDAGIPDESPLRTKVLHLMEAASTHSTEEHKTDGAFGNEDRHYFLDLDIADLGSAPEKYSVYVAKIKKEYAFLPESMYKSLRIKVLESLLQIPNIYATREFREKYENQARRNVEDEVKSLKT</sequence>
<dbReference type="Proteomes" id="UP001378592">
    <property type="component" value="Unassembled WGS sequence"/>
</dbReference>
<dbReference type="AlphaFoldDB" id="A0AAN9V6D6"/>
<protein>
    <submittedName>
        <fullName evidence="1">Uncharacterized protein</fullName>
    </submittedName>
</protein>
<dbReference type="PANTHER" id="PTHR21174">
    <property type="match status" value="1"/>
</dbReference>
<reference evidence="1 2" key="1">
    <citation type="submission" date="2024-03" db="EMBL/GenBank/DDBJ databases">
        <title>The genome assembly and annotation of the cricket Gryllus longicercus Weissman &amp; Gray.</title>
        <authorList>
            <person name="Szrajer S."/>
            <person name="Gray D."/>
            <person name="Ylla G."/>
        </authorList>
    </citation>
    <scope>NUCLEOTIDE SEQUENCE [LARGE SCALE GENOMIC DNA]</scope>
    <source>
        <strain evidence="1">DAG 2021-001</strain>
        <tissue evidence="1">Whole body minus gut</tissue>
    </source>
</reference>
<dbReference type="PANTHER" id="PTHR21174:SF0">
    <property type="entry name" value="HD PHOSPHOHYDROLASE FAMILY PROTEIN-RELATED"/>
    <property type="match status" value="1"/>
</dbReference>
<evidence type="ECO:0000313" key="1">
    <source>
        <dbReference type="EMBL" id="KAK7790154.1"/>
    </source>
</evidence>
<dbReference type="SUPFAM" id="SSF109604">
    <property type="entry name" value="HD-domain/PDEase-like"/>
    <property type="match status" value="1"/>
</dbReference>
<dbReference type="InterPro" id="IPR009218">
    <property type="entry name" value="HD_phosphohydro"/>
</dbReference>
<dbReference type="PIRSF" id="PIRSF035170">
    <property type="entry name" value="HD_phosphohydro"/>
    <property type="match status" value="1"/>
</dbReference>
<proteinExistence type="predicted"/>
<keyword evidence="2" id="KW-1185">Reference proteome</keyword>
<name>A0AAN9V6D6_9ORTH</name>
<accession>A0AAN9V6D6</accession>